<keyword evidence="3 12" id="KW-0479">Metal-binding</keyword>
<comment type="catalytic activity">
    <reaction evidence="12">
        <text>Couples ATP hydrolysis with the unwinding of duplex DNA by translocating in the 3'-5' direction.</text>
        <dbReference type="EC" id="5.6.2.4"/>
    </reaction>
</comment>
<keyword evidence="2 12" id="KW-0235">DNA replication</keyword>
<evidence type="ECO:0000256" key="7">
    <source>
        <dbReference type="ARBA" id="ARBA00022833"/>
    </source>
</evidence>
<dbReference type="InterPro" id="IPR040498">
    <property type="entry name" value="PriA_CRR"/>
</dbReference>
<dbReference type="GO" id="GO:0006310">
    <property type="term" value="P:DNA recombination"/>
    <property type="evidence" value="ECO:0007669"/>
    <property type="project" value="InterPro"/>
</dbReference>
<dbReference type="GO" id="GO:1990077">
    <property type="term" value="C:primosome complex"/>
    <property type="evidence" value="ECO:0007669"/>
    <property type="project" value="UniProtKB-UniRule"/>
</dbReference>
<dbReference type="GO" id="GO:0016887">
    <property type="term" value="F:ATP hydrolysis activity"/>
    <property type="evidence" value="ECO:0007669"/>
    <property type="project" value="RHEA"/>
</dbReference>
<dbReference type="InterPro" id="IPR027417">
    <property type="entry name" value="P-loop_NTPase"/>
</dbReference>
<evidence type="ECO:0000256" key="10">
    <source>
        <dbReference type="ARBA" id="ARBA00023235"/>
    </source>
</evidence>
<evidence type="ECO:0000256" key="1">
    <source>
        <dbReference type="ARBA" id="ARBA00022515"/>
    </source>
</evidence>
<dbReference type="GO" id="GO:0005524">
    <property type="term" value="F:ATP binding"/>
    <property type="evidence" value="ECO:0007669"/>
    <property type="project" value="UniProtKB-UniRule"/>
</dbReference>
<feature type="binding site" evidence="12">
    <location>
        <position position="514"/>
    </location>
    <ligand>
        <name>Zn(2+)</name>
        <dbReference type="ChEBI" id="CHEBI:29105"/>
        <label>1</label>
    </ligand>
</feature>
<evidence type="ECO:0000256" key="5">
    <source>
        <dbReference type="ARBA" id="ARBA00022801"/>
    </source>
</evidence>
<keyword evidence="7 12" id="KW-0862">Zinc</keyword>
<feature type="binding site" evidence="12">
    <location>
        <position position="526"/>
    </location>
    <ligand>
        <name>Zn(2+)</name>
        <dbReference type="ChEBI" id="CHEBI:29105"/>
        <label>2</label>
    </ligand>
</feature>
<dbReference type="Pfam" id="PF18319">
    <property type="entry name" value="Zn_ribbon_PriA"/>
    <property type="match status" value="1"/>
</dbReference>
<dbReference type="GO" id="GO:0003677">
    <property type="term" value="F:DNA binding"/>
    <property type="evidence" value="ECO:0007669"/>
    <property type="project" value="UniProtKB-UniRule"/>
</dbReference>
<dbReference type="NCBIfam" id="TIGR00595">
    <property type="entry name" value="priA"/>
    <property type="match status" value="1"/>
</dbReference>
<dbReference type="InterPro" id="IPR041236">
    <property type="entry name" value="PriA_C"/>
</dbReference>
<feature type="binding site" evidence="12">
    <location>
        <position position="557"/>
    </location>
    <ligand>
        <name>Zn(2+)</name>
        <dbReference type="ChEBI" id="CHEBI:29105"/>
        <label>1</label>
    </ligand>
</feature>
<dbReference type="GO" id="GO:0008270">
    <property type="term" value="F:zinc ion binding"/>
    <property type="evidence" value="ECO:0007669"/>
    <property type="project" value="UniProtKB-UniRule"/>
</dbReference>
<dbReference type="PROSITE" id="PS51192">
    <property type="entry name" value="HELICASE_ATP_BIND_1"/>
    <property type="match status" value="1"/>
</dbReference>
<dbReference type="GO" id="GO:0006270">
    <property type="term" value="P:DNA replication initiation"/>
    <property type="evidence" value="ECO:0007669"/>
    <property type="project" value="TreeGrafter"/>
</dbReference>
<dbReference type="CDD" id="cd17929">
    <property type="entry name" value="DEXHc_priA"/>
    <property type="match status" value="1"/>
</dbReference>
<dbReference type="PROSITE" id="PS51194">
    <property type="entry name" value="HELICASE_CTER"/>
    <property type="match status" value="1"/>
</dbReference>
<evidence type="ECO:0000256" key="4">
    <source>
        <dbReference type="ARBA" id="ARBA00022741"/>
    </source>
</evidence>
<evidence type="ECO:0000256" key="2">
    <source>
        <dbReference type="ARBA" id="ARBA00022705"/>
    </source>
</evidence>
<evidence type="ECO:0000256" key="11">
    <source>
        <dbReference type="ARBA" id="ARBA00048988"/>
    </source>
</evidence>
<organism evidence="15 16">
    <name type="scientific">Limosilactobacillus coleohominis 101-4-CHN</name>
    <dbReference type="NCBI Taxonomy" id="575594"/>
    <lineage>
        <taxon>Bacteria</taxon>
        <taxon>Bacillati</taxon>
        <taxon>Bacillota</taxon>
        <taxon>Bacilli</taxon>
        <taxon>Lactobacillales</taxon>
        <taxon>Lactobacillaceae</taxon>
        <taxon>Limosilactobacillus</taxon>
    </lineage>
</organism>
<evidence type="ECO:0000256" key="12">
    <source>
        <dbReference type="HAMAP-Rule" id="MF_00983"/>
    </source>
</evidence>
<evidence type="ECO:0000256" key="3">
    <source>
        <dbReference type="ARBA" id="ARBA00022723"/>
    </source>
</evidence>
<dbReference type="Proteomes" id="UP000003987">
    <property type="component" value="Unassembled WGS sequence"/>
</dbReference>
<dbReference type="FunFam" id="3.40.1440.60:FF:000001">
    <property type="entry name" value="Primosomal protein N"/>
    <property type="match status" value="1"/>
</dbReference>
<dbReference type="STRING" id="575594.HMPREF0501_00418"/>
<dbReference type="eggNOG" id="COG1198">
    <property type="taxonomic scope" value="Bacteria"/>
</dbReference>
<keyword evidence="8 12" id="KW-0067">ATP-binding</keyword>
<evidence type="ECO:0000313" key="16">
    <source>
        <dbReference type="Proteomes" id="UP000003987"/>
    </source>
</evidence>
<comment type="subunit">
    <text evidence="12">Component of the replication restart primosome.</text>
</comment>
<dbReference type="SMART" id="SM00490">
    <property type="entry name" value="HELICc"/>
    <property type="match status" value="1"/>
</dbReference>
<dbReference type="AlphaFoldDB" id="C7XUQ2"/>
<keyword evidence="10 12" id="KW-0413">Isomerase</keyword>
<evidence type="ECO:0000256" key="9">
    <source>
        <dbReference type="ARBA" id="ARBA00023125"/>
    </source>
</evidence>
<keyword evidence="9 12" id="KW-0238">DNA-binding</keyword>
<dbReference type="PANTHER" id="PTHR30580">
    <property type="entry name" value="PRIMOSOMAL PROTEIN N"/>
    <property type="match status" value="1"/>
</dbReference>
<feature type="binding site" evidence="12">
    <location>
        <position position="517"/>
    </location>
    <ligand>
        <name>Zn(2+)</name>
        <dbReference type="ChEBI" id="CHEBI:29105"/>
        <label>1</label>
    </ligand>
</feature>
<evidence type="ECO:0000259" key="14">
    <source>
        <dbReference type="PROSITE" id="PS51194"/>
    </source>
</evidence>
<feature type="binding site" evidence="12">
    <location>
        <position position="554"/>
    </location>
    <ligand>
        <name>Zn(2+)</name>
        <dbReference type="ChEBI" id="CHEBI:29105"/>
        <label>1</label>
    </ligand>
</feature>
<dbReference type="InterPro" id="IPR014001">
    <property type="entry name" value="Helicase_ATP-bd"/>
</dbReference>
<dbReference type="GO" id="GO:0006269">
    <property type="term" value="P:DNA replication, synthesis of primer"/>
    <property type="evidence" value="ECO:0007669"/>
    <property type="project" value="UniProtKB-KW"/>
</dbReference>
<dbReference type="HAMAP" id="MF_00983">
    <property type="entry name" value="PriA"/>
    <property type="match status" value="1"/>
</dbReference>
<dbReference type="SUPFAM" id="SSF52540">
    <property type="entry name" value="P-loop containing nucleoside triphosphate hydrolases"/>
    <property type="match status" value="2"/>
</dbReference>
<dbReference type="EC" id="5.6.2.4" evidence="12"/>
<comment type="function">
    <text evidence="12">Initiates the restart of stalled replication forks, which reloads the replicative helicase on sites other than the origin of replication. Recognizes and binds to abandoned replication forks and remodels them to uncover a helicase loading site. Promotes assembly of the primosome at these replication forks.</text>
</comment>
<reference evidence="15 16" key="1">
    <citation type="submission" date="2009-06" db="EMBL/GenBank/DDBJ databases">
        <title>The Genome Sequence of Lactobacillus coleohominis strain 101-4-CHN.</title>
        <authorList>
            <consortium name="The Broad Institute Genome Sequencing Platform"/>
            <person name="Ward D."/>
            <person name="Young S.K."/>
            <person name="Zeng Q."/>
            <person name="Koehrsen M."/>
            <person name="Alvarado L."/>
            <person name="Berlin A."/>
            <person name="Borenstein D."/>
            <person name="Chen Z."/>
            <person name="Engels R."/>
            <person name="Freedman E."/>
            <person name="Gellesch M."/>
            <person name="Goldberg J."/>
            <person name="Griggs A."/>
            <person name="Gujja S."/>
            <person name="Heiman D."/>
            <person name="Hepburn T."/>
            <person name="Howarth C."/>
            <person name="Jen D."/>
            <person name="Larson L."/>
            <person name="Lewis B."/>
            <person name="Mehta T."/>
            <person name="Park D."/>
            <person name="Pearson M."/>
            <person name="Roberts A."/>
            <person name="Saif S."/>
            <person name="Shea T."/>
            <person name="Shenoy N."/>
            <person name="Sisk P."/>
            <person name="Stolte C."/>
            <person name="Sykes S."/>
            <person name="Walk T."/>
            <person name="White J."/>
            <person name="Yandava C."/>
            <person name="Liu Y."/>
            <person name="Xu Q."/>
            <person name="Lander E."/>
            <person name="Nusbaum C."/>
            <person name="Galagan J."/>
            <person name="Birren B."/>
        </authorList>
    </citation>
    <scope>NUCLEOTIDE SEQUENCE [LARGE SCALE GENOMIC DNA]</scope>
    <source>
        <strain evidence="15 16">101-4-CHN</strain>
    </source>
</reference>
<feature type="domain" description="Helicase C-terminal" evidence="14">
    <location>
        <begin position="549"/>
        <end position="706"/>
    </location>
</feature>
<dbReference type="InterPro" id="IPR042115">
    <property type="entry name" value="PriA_3primeBD_sf"/>
</dbReference>
<dbReference type="NCBIfam" id="NF004066">
    <property type="entry name" value="PRK05580.1-3"/>
    <property type="match status" value="1"/>
</dbReference>
<feature type="binding site" evidence="12">
    <location>
        <position position="544"/>
    </location>
    <ligand>
        <name>Zn(2+)</name>
        <dbReference type="ChEBI" id="CHEBI:29105"/>
        <label>2</label>
    </ligand>
</feature>
<dbReference type="Pfam" id="PF00271">
    <property type="entry name" value="Helicase_C"/>
    <property type="match status" value="1"/>
</dbReference>
<dbReference type="Gene3D" id="3.40.1440.60">
    <property type="entry name" value="PriA, 3(prime) DNA-binding domain"/>
    <property type="match status" value="1"/>
</dbReference>
<accession>C7XUQ2</accession>
<proteinExistence type="inferred from homology"/>
<comment type="cofactor">
    <cofactor evidence="12">
        <name>Zn(2+)</name>
        <dbReference type="ChEBI" id="CHEBI:29105"/>
    </cofactor>
    <text evidence="12">Binds 2 zinc ions per subunit.</text>
</comment>
<dbReference type="InterPro" id="IPR011545">
    <property type="entry name" value="DEAD/DEAH_box_helicase_dom"/>
</dbReference>
<evidence type="ECO:0000256" key="6">
    <source>
        <dbReference type="ARBA" id="ARBA00022806"/>
    </source>
</evidence>
<dbReference type="Gene3D" id="3.40.50.300">
    <property type="entry name" value="P-loop containing nucleotide triphosphate hydrolases"/>
    <property type="match status" value="2"/>
</dbReference>
<dbReference type="HOGENOM" id="CLU_013353_3_1_9"/>
<feature type="binding site" evidence="12">
    <location>
        <position position="523"/>
    </location>
    <ligand>
        <name>Zn(2+)</name>
        <dbReference type="ChEBI" id="CHEBI:29105"/>
        <label>2</label>
    </ligand>
</feature>
<evidence type="ECO:0000313" key="15">
    <source>
        <dbReference type="EMBL" id="EEU31013.1"/>
    </source>
</evidence>
<evidence type="ECO:0000259" key="13">
    <source>
        <dbReference type="PROSITE" id="PS51192"/>
    </source>
</evidence>
<keyword evidence="4 12" id="KW-0547">Nucleotide-binding</keyword>
<dbReference type="PANTHER" id="PTHR30580:SF0">
    <property type="entry name" value="PRIMOSOMAL PROTEIN N"/>
    <property type="match status" value="1"/>
</dbReference>
<dbReference type="GO" id="GO:0006302">
    <property type="term" value="P:double-strand break repair"/>
    <property type="evidence" value="ECO:0007669"/>
    <property type="project" value="InterPro"/>
</dbReference>
<dbReference type="InterPro" id="IPR001650">
    <property type="entry name" value="Helicase_C-like"/>
</dbReference>
<dbReference type="Pfam" id="PF00270">
    <property type="entry name" value="DEAD"/>
    <property type="match status" value="1"/>
</dbReference>
<keyword evidence="1 12" id="KW-0639">Primosome</keyword>
<dbReference type="SMART" id="SM00487">
    <property type="entry name" value="DEXDc"/>
    <property type="match status" value="1"/>
</dbReference>
<dbReference type="Pfam" id="PF18074">
    <property type="entry name" value="PriA_C"/>
    <property type="match status" value="1"/>
</dbReference>
<keyword evidence="6 12" id="KW-0347">Helicase</keyword>
<name>C7XUQ2_9LACO</name>
<keyword evidence="16" id="KW-1185">Reference proteome</keyword>
<sequence>MAVAELAQVIVDVPTLQTNRPYTYQVPPKLEHQIQVGMRVIVPFGKGKRSVQGFVVGLDQPADFQGTLKQITALMDLVPVVNSEMMQLSHWLADKTYSFWISCLYTMLPNMLKAKSKRIVKLVQPLAPEDQAIFGQQNVLDYSLVQNQASIVSRLLTLKRAGKVQFEYQVQDRARVKTVAQIQPVLTVDEYKQLRSKTRANATAQRKMLDYLQSIVGQQVLISQAQKTTHLSSANFRQAEDKGWISMQQIEQYRQPFGAELTDPAAKDPLYLNLDQQRALASVKQSIDNRQSTVFLLQGVTGSGKTEVYLQAMAHALQQGKTALLMVPEISLTPQIAERVRARFSSQVAVLHSGLSAGERYDEWRRIERGEAQVVVGARSAVFAPLKNIGIIIMDEEHETSYKQDDAPRYHSREVAKWRAKYHHAPLLLGSATPSLESYSRALAGNYQLLQLPHRVNKRPLPPIKIVDMRPEVQRRGESNFSTALLTALQERLTKHEQSILMLNRRGFSSFIMCRDCGFVLKCPNCDISLTMHLDTHTMRCHYCGHEEPIPQRCPQCHGRHIRYYGTGTEKATKELQALLPTARILRMDVDTTRRKGMHEKLLQKFGSGQADILLGTQMIAKGLDFPNVTLVGVLNADTGLDLPDFRASERSFDLLSQVSGRAGRADKKGQVIVQTFNPDNYVIRLVQAHDYRKFFNTEMQIRQLASYPPYYYTIRLMGSHEDEQVAAKMMYDIRQELGKQLASDTMILGPTPRAIARLKKRYYYQIVIKYRQDPQLHSLLTKIMQEAQNKYQRGAELAIDPDPQYFL</sequence>
<dbReference type="CDD" id="cd18804">
    <property type="entry name" value="SF2_C_priA"/>
    <property type="match status" value="1"/>
</dbReference>
<dbReference type="Pfam" id="PF17764">
    <property type="entry name" value="PriA_3primeBD"/>
    <property type="match status" value="1"/>
</dbReference>
<keyword evidence="5 12" id="KW-0378">Hydrolase</keyword>
<dbReference type="FunFam" id="3.40.50.300:FF:000489">
    <property type="entry name" value="Primosome assembly protein PriA"/>
    <property type="match status" value="1"/>
</dbReference>
<comment type="similarity">
    <text evidence="12">Belongs to the helicase family. PriA subfamily.</text>
</comment>
<evidence type="ECO:0000256" key="8">
    <source>
        <dbReference type="ARBA" id="ARBA00022840"/>
    </source>
</evidence>
<dbReference type="InterPro" id="IPR041222">
    <property type="entry name" value="PriA_3primeBD"/>
</dbReference>
<protein>
    <recommendedName>
        <fullName evidence="12">Replication restart protein PriA</fullName>
    </recommendedName>
    <alternativeName>
        <fullName evidence="12">ATP-dependent DNA helicase PriA</fullName>
        <ecNumber evidence="12">5.6.2.4</ecNumber>
    </alternativeName>
    <alternativeName>
        <fullName evidence="12">DNA 3'-5' helicase PriA</fullName>
    </alternativeName>
</protein>
<comment type="catalytic activity">
    <reaction evidence="11 12">
        <text>ATP + H2O = ADP + phosphate + H(+)</text>
        <dbReference type="Rhea" id="RHEA:13065"/>
        <dbReference type="ChEBI" id="CHEBI:15377"/>
        <dbReference type="ChEBI" id="CHEBI:15378"/>
        <dbReference type="ChEBI" id="CHEBI:30616"/>
        <dbReference type="ChEBI" id="CHEBI:43474"/>
        <dbReference type="ChEBI" id="CHEBI:456216"/>
        <dbReference type="EC" id="5.6.2.4"/>
    </reaction>
</comment>
<dbReference type="GO" id="GO:0043138">
    <property type="term" value="F:3'-5' DNA helicase activity"/>
    <property type="evidence" value="ECO:0007669"/>
    <property type="project" value="UniProtKB-EC"/>
</dbReference>
<dbReference type="EMBL" id="GG698802">
    <property type="protein sequence ID" value="EEU31013.1"/>
    <property type="molecule type" value="Genomic_DNA"/>
</dbReference>
<feature type="domain" description="Helicase ATP-binding" evidence="13">
    <location>
        <begin position="286"/>
        <end position="452"/>
    </location>
</feature>
<dbReference type="InterPro" id="IPR005259">
    <property type="entry name" value="PriA"/>
</dbReference>
<gene>
    <name evidence="12 15" type="primary">priA</name>
    <name evidence="15" type="ORF">HMPREF0501_00418</name>
</gene>
<feature type="binding site" evidence="12">
    <location>
        <position position="541"/>
    </location>
    <ligand>
        <name>Zn(2+)</name>
        <dbReference type="ChEBI" id="CHEBI:29105"/>
        <label>2</label>
    </ligand>
</feature>